<feature type="region of interest" description="Disordered" evidence="1">
    <location>
        <begin position="288"/>
        <end position="311"/>
    </location>
</feature>
<reference evidence="2" key="1">
    <citation type="submission" date="2013-12" db="EMBL/GenBank/DDBJ databases">
        <authorList>
            <person name="Aslett M."/>
        </authorList>
    </citation>
    <scope>NUCLEOTIDE SEQUENCE [LARGE SCALE GENOMIC DNA]</scope>
    <source>
        <strain evidence="2">Lindley</strain>
    </source>
</reference>
<organism evidence="2 3">
    <name type="scientific">Globodera pallida</name>
    <name type="common">Potato cyst nematode worm</name>
    <name type="synonym">Heterodera pallida</name>
    <dbReference type="NCBI Taxonomy" id="36090"/>
    <lineage>
        <taxon>Eukaryota</taxon>
        <taxon>Metazoa</taxon>
        <taxon>Ecdysozoa</taxon>
        <taxon>Nematoda</taxon>
        <taxon>Chromadorea</taxon>
        <taxon>Rhabditida</taxon>
        <taxon>Tylenchina</taxon>
        <taxon>Tylenchomorpha</taxon>
        <taxon>Tylenchoidea</taxon>
        <taxon>Heteroderidae</taxon>
        <taxon>Heteroderinae</taxon>
        <taxon>Globodera</taxon>
    </lineage>
</organism>
<dbReference type="AlphaFoldDB" id="A0A183CPZ2"/>
<feature type="region of interest" description="Disordered" evidence="1">
    <location>
        <begin position="387"/>
        <end position="445"/>
    </location>
</feature>
<feature type="compositionally biased region" description="Basic residues" evidence="1">
    <location>
        <begin position="362"/>
        <end position="373"/>
    </location>
</feature>
<accession>A0A183CPZ2</accession>
<reference evidence="2" key="2">
    <citation type="submission" date="2014-05" db="EMBL/GenBank/DDBJ databases">
        <title>The genome and life-stage specific transcriptomes of Globodera pallida elucidate key aspects of plant parasitism by a cyst nematode.</title>
        <authorList>
            <person name="Cotton J.A."/>
            <person name="Lilley C.J."/>
            <person name="Jones L.M."/>
            <person name="Kikuchi T."/>
            <person name="Reid A.J."/>
            <person name="Thorpe P."/>
            <person name="Tsai I.J."/>
            <person name="Beasley H."/>
            <person name="Blok V."/>
            <person name="Cock P.J.A."/>
            <person name="Van den Akker S.E."/>
            <person name="Holroyd N."/>
            <person name="Hunt M."/>
            <person name="Mantelin S."/>
            <person name="Naghra H."/>
            <person name="Pain A."/>
            <person name="Palomares-Rius J.E."/>
            <person name="Zarowiecki M."/>
            <person name="Berriman M."/>
            <person name="Jones J.T."/>
            <person name="Urwin P.E."/>
        </authorList>
    </citation>
    <scope>NUCLEOTIDE SEQUENCE [LARGE SCALE GENOMIC DNA]</scope>
    <source>
        <strain evidence="2">Lindley</strain>
    </source>
</reference>
<feature type="region of interest" description="Disordered" evidence="1">
    <location>
        <begin position="359"/>
        <end position="378"/>
    </location>
</feature>
<dbReference type="PANTHER" id="PTHR10019">
    <property type="entry name" value="SNF5"/>
    <property type="match status" value="1"/>
</dbReference>
<reference evidence="3" key="3">
    <citation type="submission" date="2016-06" db="UniProtKB">
        <authorList>
            <consortium name="WormBaseParasite"/>
        </authorList>
    </citation>
    <scope>IDENTIFICATION</scope>
</reference>
<evidence type="ECO:0000313" key="3">
    <source>
        <dbReference type="WBParaSite" id="GPLIN_001495000"/>
    </source>
</evidence>
<proteinExistence type="predicted"/>
<feature type="compositionally biased region" description="Polar residues" evidence="1">
    <location>
        <begin position="430"/>
        <end position="445"/>
    </location>
</feature>
<feature type="compositionally biased region" description="Polar residues" evidence="1">
    <location>
        <begin position="401"/>
        <end position="417"/>
    </location>
</feature>
<protein>
    <submittedName>
        <fullName evidence="3">SAM domain-containing protein</fullName>
    </submittedName>
</protein>
<dbReference type="Proteomes" id="UP000050741">
    <property type="component" value="Unassembled WGS sequence"/>
</dbReference>
<name>A0A183CPZ2_GLOPA</name>
<keyword evidence="2" id="KW-1185">Reference proteome</keyword>
<dbReference type="WBParaSite" id="GPLIN_001495000">
    <property type="protein sequence ID" value="GPLIN_001495000"/>
    <property type="gene ID" value="GPLIN_001495000"/>
</dbReference>
<evidence type="ECO:0000256" key="1">
    <source>
        <dbReference type="SAM" id="MobiDB-lite"/>
    </source>
</evidence>
<feature type="region of interest" description="Disordered" evidence="1">
    <location>
        <begin position="469"/>
        <end position="521"/>
    </location>
</feature>
<sequence>EMHYTETFSQNNNNNTELNQQQLQHRQQIQQQRVKTAQQQQAELEVGVGLSQRRKSGVYMLGNMNGKEQANGGSGCVSVGAGTASLAPVTAIANNNATSTPMPTSVMMNFMNNMLTTAKSTLQGQGMAVYYDQNGLPIDYSSRPIDPIFRKARSELTTANNCSINSNNMASAPLTMVQAGNAASIAAGTIPDGTQLTTASGDLGFLSRQCLIGISNPGSSGTDTRRGSIGGGAAAAAATQQLTVQQPVPLPCLYPGNMTPHQLQQQYLQLQQKHHQLQQYQQQMQQQQQLKQQQDGGGDGAGPETSTTLATTAVEIDAMRMTRKRLLDMTPIGGPVTTSLEPAATRVALDSDIEIMEESGAAHRRPTVPAHHRSSMDSSLRVVVGQLKCSPHGGGGDDRQSASTLSSSTPDHQQLQLVNAGPSPAALSSGRPQTRTPVGEQDSSASAVLLRVDEITADNGNYAAGEHALQQQHQLNRTAPPPAADEADTRGDSGGTADGDFGSPEAKRLRIASASSSEDAF</sequence>
<evidence type="ECO:0000313" key="2">
    <source>
        <dbReference type="Proteomes" id="UP000050741"/>
    </source>
</evidence>